<feature type="chain" id="PRO_5011701616" evidence="1">
    <location>
        <begin position="27"/>
        <end position="217"/>
    </location>
</feature>
<evidence type="ECO:0000313" key="2">
    <source>
        <dbReference type="EMBL" id="SDL43080.1"/>
    </source>
</evidence>
<feature type="signal peptide" evidence="1">
    <location>
        <begin position="1"/>
        <end position="26"/>
    </location>
</feature>
<keyword evidence="1" id="KW-0732">Signal</keyword>
<dbReference type="EMBL" id="FNFD01000021">
    <property type="protein sequence ID" value="SDL43080.1"/>
    <property type="molecule type" value="Genomic_DNA"/>
</dbReference>
<name>A0A1G9JZJ6_9PSED</name>
<dbReference type="Proteomes" id="UP000198706">
    <property type="component" value="Unassembled WGS sequence"/>
</dbReference>
<evidence type="ECO:0000313" key="3">
    <source>
        <dbReference type="Proteomes" id="UP000198706"/>
    </source>
</evidence>
<dbReference type="AlphaFoldDB" id="A0A1G9JZJ6"/>
<gene>
    <name evidence="2" type="ORF">SAMN05216186_1215</name>
</gene>
<keyword evidence="3" id="KW-1185">Reference proteome</keyword>
<dbReference type="RefSeq" id="WP_084338854.1">
    <property type="nucleotide sequence ID" value="NZ_CBKZNZ010000109.1"/>
</dbReference>
<evidence type="ECO:0000256" key="1">
    <source>
        <dbReference type="SAM" id="SignalP"/>
    </source>
</evidence>
<sequence>MDMYRFRRNLLGAAFLSALSIPCAFAFTPTVEITEPSGIHYVAGFPANVNVTLSLSVFNTSNNNCITNGIKSITVNAQRGDDPATTIHTSSSDPINNSTQLCPAPYGFNWSVAAPGSYTLLVTVKHGNDTGVDTETVEFLMLTVEYPAPPAVANAYINSVPLYKSASGKKRGCIISKIAEKHAKLAGEQGGYGAKGGPYDEPAIRQDVDLYYAGAGC</sequence>
<organism evidence="2 3">
    <name type="scientific">Pseudomonas indica</name>
    <dbReference type="NCBI Taxonomy" id="137658"/>
    <lineage>
        <taxon>Bacteria</taxon>
        <taxon>Pseudomonadati</taxon>
        <taxon>Pseudomonadota</taxon>
        <taxon>Gammaproteobacteria</taxon>
        <taxon>Pseudomonadales</taxon>
        <taxon>Pseudomonadaceae</taxon>
        <taxon>Pseudomonas</taxon>
    </lineage>
</organism>
<reference evidence="2 3" key="1">
    <citation type="submission" date="2016-10" db="EMBL/GenBank/DDBJ databases">
        <authorList>
            <person name="de Groot N.N."/>
        </authorList>
    </citation>
    <scope>NUCLEOTIDE SEQUENCE [LARGE SCALE GENOMIC DNA]</scope>
    <source>
        <strain evidence="2 3">JCM 21544</strain>
    </source>
</reference>
<accession>A0A1G9JZJ6</accession>
<protein>
    <submittedName>
        <fullName evidence="2">Uncharacterized protein</fullName>
    </submittedName>
</protein>
<proteinExistence type="predicted"/>
<dbReference type="STRING" id="137658.SAMN05216186_1215"/>